<organism evidence="2 3">
    <name type="scientific">Gimesia fumaroli</name>
    <dbReference type="NCBI Taxonomy" id="2527976"/>
    <lineage>
        <taxon>Bacteria</taxon>
        <taxon>Pseudomonadati</taxon>
        <taxon>Planctomycetota</taxon>
        <taxon>Planctomycetia</taxon>
        <taxon>Planctomycetales</taxon>
        <taxon>Planctomycetaceae</taxon>
        <taxon>Gimesia</taxon>
    </lineage>
</organism>
<dbReference type="Gene3D" id="2.60.120.430">
    <property type="entry name" value="Galactose-binding lectin"/>
    <property type="match status" value="1"/>
</dbReference>
<reference evidence="2 3" key="1">
    <citation type="submission" date="2019-03" db="EMBL/GenBank/DDBJ databases">
        <title>Deep-cultivation of Planctomycetes and their phenomic and genomic characterization uncovers novel biology.</title>
        <authorList>
            <person name="Wiegand S."/>
            <person name="Jogler M."/>
            <person name="Boedeker C."/>
            <person name="Pinto D."/>
            <person name="Vollmers J."/>
            <person name="Rivas-Marin E."/>
            <person name="Kohn T."/>
            <person name="Peeters S.H."/>
            <person name="Heuer A."/>
            <person name="Rast P."/>
            <person name="Oberbeckmann S."/>
            <person name="Bunk B."/>
            <person name="Jeske O."/>
            <person name="Meyerdierks A."/>
            <person name="Storesund J.E."/>
            <person name="Kallscheuer N."/>
            <person name="Luecker S."/>
            <person name="Lage O.M."/>
            <person name="Pohl T."/>
            <person name="Merkel B.J."/>
            <person name="Hornburger P."/>
            <person name="Mueller R.-W."/>
            <person name="Bruemmer F."/>
            <person name="Labrenz M."/>
            <person name="Spormann A.M."/>
            <person name="Op den Camp H."/>
            <person name="Overmann J."/>
            <person name="Amann R."/>
            <person name="Jetten M.S.M."/>
            <person name="Mascher T."/>
            <person name="Medema M.H."/>
            <person name="Devos D.P."/>
            <person name="Kaster A.-K."/>
            <person name="Ovreas L."/>
            <person name="Rohde M."/>
            <person name="Galperin M.Y."/>
            <person name="Jogler C."/>
        </authorList>
    </citation>
    <scope>NUCLEOTIDE SEQUENCE [LARGE SCALE GENOMIC DNA]</scope>
    <source>
        <strain evidence="2 3">Enr17</strain>
    </source>
</reference>
<name>A0A518IHI5_9PLAN</name>
<keyword evidence="3" id="KW-1185">Reference proteome</keyword>
<gene>
    <name evidence="2" type="ORF">Enr17x_46160</name>
</gene>
<evidence type="ECO:0000256" key="1">
    <source>
        <dbReference type="SAM" id="MobiDB-lite"/>
    </source>
</evidence>
<feature type="compositionally biased region" description="Polar residues" evidence="1">
    <location>
        <begin position="50"/>
        <end position="75"/>
    </location>
</feature>
<dbReference type="Proteomes" id="UP000318313">
    <property type="component" value="Chromosome"/>
</dbReference>
<dbReference type="RefSeq" id="WP_145311863.1">
    <property type="nucleotide sequence ID" value="NZ_CP037452.1"/>
</dbReference>
<dbReference type="OrthoDB" id="247580at2"/>
<feature type="region of interest" description="Disordered" evidence="1">
    <location>
        <begin position="50"/>
        <end position="86"/>
    </location>
</feature>
<evidence type="ECO:0000313" key="3">
    <source>
        <dbReference type="Proteomes" id="UP000318313"/>
    </source>
</evidence>
<dbReference type="AlphaFoldDB" id="A0A518IHI5"/>
<proteinExistence type="predicted"/>
<dbReference type="KEGG" id="gfm:Enr17x_46160"/>
<evidence type="ECO:0000313" key="2">
    <source>
        <dbReference type="EMBL" id="QDV52553.1"/>
    </source>
</evidence>
<protein>
    <recommendedName>
        <fullName evidence="4">DUF1570 domain-containing protein</fullName>
    </recommendedName>
</protein>
<accession>A0A518IHI5</accession>
<dbReference type="EMBL" id="CP037452">
    <property type="protein sequence ID" value="QDV52553.1"/>
    <property type="molecule type" value="Genomic_DNA"/>
</dbReference>
<sequence>MIDCCHHRMIYWMAGIGFLVAGCGSNAPAPQVSEESEVVISEAAPVETASTAVSQKPVTKQATSTTEPVADTVSNHKPKPAKASVAKTPKTIYRPSDQRPVHNNQRLALLGIHCYESPRLKLYTDIDPKIAKTLPAVVDQAYLALVDYFGPLPPNREGTEFQVTGYIMQNRELFKKAGVILDALPEIINGRHLRAQFWMDSQSENYYLRHLMLHEYTHCYSMIMEDIGAPVWYLEGIAESMATHSIGKDGKIQFNVMPYNKNDFGGLGRISLIQEAVQEEPPKSMRDVMQFQSNDFVGNNDAYAWSWALCQFFDKHPEYSKSFRELSRHMQGTEFSGMVARMINGNYSDLNAAWLLFVKNLQPGYDFERATLTIAPGLPLSPETSRDATIQSNRGWQSSLIEVGQGQTYEVTADGIFTLAQQPKPWESTADGISFRYFKQQPLGRLLMLIKPSEDADSMHPILQEYPLGAKATWMAPVTGTLYFRLNDAWDELADNTGQVTVKVTRKQNPVTPTGSEN</sequence>
<evidence type="ECO:0008006" key="4">
    <source>
        <dbReference type="Google" id="ProtNLM"/>
    </source>
</evidence>